<dbReference type="GO" id="GO:0005993">
    <property type="term" value="P:trehalose catabolic process"/>
    <property type="evidence" value="ECO:0007669"/>
    <property type="project" value="TreeGrafter"/>
</dbReference>
<dbReference type="AlphaFoldDB" id="A0A6J5F6L7"/>
<accession>A0A6J5F6L7</accession>
<evidence type="ECO:0000256" key="1">
    <source>
        <dbReference type="ARBA" id="ARBA00022801"/>
    </source>
</evidence>
<dbReference type="InterPro" id="IPR001661">
    <property type="entry name" value="Glyco_hydro_37"/>
</dbReference>
<dbReference type="EMBL" id="CADIKH010000094">
    <property type="protein sequence ID" value="CAB3774013.1"/>
    <property type="molecule type" value="Genomic_DNA"/>
</dbReference>
<dbReference type="Gene3D" id="1.50.10.10">
    <property type="match status" value="1"/>
</dbReference>
<dbReference type="Pfam" id="PF01204">
    <property type="entry name" value="Trehalase"/>
    <property type="match status" value="1"/>
</dbReference>
<dbReference type="PANTHER" id="PTHR23403">
    <property type="entry name" value="TREHALASE"/>
    <property type="match status" value="1"/>
</dbReference>
<organism evidence="3 4">
    <name type="scientific">Paraburkholderia humisilvae</name>
    <dbReference type="NCBI Taxonomy" id="627669"/>
    <lineage>
        <taxon>Bacteria</taxon>
        <taxon>Pseudomonadati</taxon>
        <taxon>Pseudomonadota</taxon>
        <taxon>Betaproteobacteria</taxon>
        <taxon>Burkholderiales</taxon>
        <taxon>Burkholderiaceae</taxon>
        <taxon>Paraburkholderia</taxon>
    </lineage>
</organism>
<dbReference type="PANTHER" id="PTHR23403:SF1">
    <property type="entry name" value="TREHALASE"/>
    <property type="match status" value="1"/>
</dbReference>
<keyword evidence="4" id="KW-1185">Reference proteome</keyword>
<dbReference type="PROSITE" id="PS00928">
    <property type="entry name" value="TREHALASE_2"/>
    <property type="match status" value="1"/>
</dbReference>
<dbReference type="InterPro" id="IPR018232">
    <property type="entry name" value="Glyco_hydro_37_CS"/>
</dbReference>
<evidence type="ECO:0000313" key="3">
    <source>
        <dbReference type="EMBL" id="CAB3774013.1"/>
    </source>
</evidence>
<dbReference type="RefSeq" id="WP_246356260.1">
    <property type="nucleotide sequence ID" value="NZ_CADIKH010000094.1"/>
</dbReference>
<dbReference type="SUPFAM" id="SSF48208">
    <property type="entry name" value="Six-hairpin glycosidases"/>
    <property type="match status" value="1"/>
</dbReference>
<dbReference type="InterPro" id="IPR012341">
    <property type="entry name" value="6hp_glycosidase-like_sf"/>
</dbReference>
<reference evidence="3 4" key="1">
    <citation type="submission" date="2020-04" db="EMBL/GenBank/DDBJ databases">
        <authorList>
            <person name="De Canck E."/>
        </authorList>
    </citation>
    <scope>NUCLEOTIDE SEQUENCE [LARGE SCALE GENOMIC DNA]</scope>
    <source>
        <strain evidence="3 4">LMG 29542</strain>
    </source>
</reference>
<protein>
    <submittedName>
        <fullName evidence="3">Cytoplasmic trehalase</fullName>
        <ecNumber evidence="3">3.2.1.28</ecNumber>
    </submittedName>
</protein>
<proteinExistence type="predicted"/>
<keyword evidence="1 3" id="KW-0378">Hydrolase</keyword>
<dbReference type="GO" id="GO:0004555">
    <property type="term" value="F:alpha,alpha-trehalase activity"/>
    <property type="evidence" value="ECO:0007669"/>
    <property type="project" value="UniProtKB-EC"/>
</dbReference>
<dbReference type="PROSITE" id="PS00927">
    <property type="entry name" value="TREHALASE_1"/>
    <property type="match status" value="1"/>
</dbReference>
<evidence type="ECO:0000256" key="2">
    <source>
        <dbReference type="ARBA" id="ARBA00023295"/>
    </source>
</evidence>
<name>A0A6J5F6L7_9BURK</name>
<sequence>MDNFDVRESEAQLQHIRELPLTPSDQYGPLFFHVQSAHIFQDSKSFPDMDPIEEPAVIVSAYEREKHQPGFDLKAFVGDHFTINSPSVSKSDRSSPRSLLTHVHALWDELYREPRKQRIDSSLLALPNPYVVPGGRFDEIYYWDSYFTMLGLGQSGRNGLVRSMLNNIASLIAQYGHVPNGNRTYYLSRSQPPWFAKMVQLVAEMDGDRVYAGYLPQLKREYEYWMNGEAGLPPGEACRRVVRLKDGTLLNRYWDDRATPRDESWREDVGTARRTFARDSGDLWRNLRAGAESGWDFSSRWFEDGQTLGSIETASLLPVDLNCLLFDLECTLAHACGVVGDATNAENFVRRSINRANAIRNYLWDPSLQAFGDYHFARRELTHRLTVATAYPLYMGVATRDQANRVSSTLRSELLREGGLAITLNRTGQQWDFPNGWAPMQYIAVQGLRRYGYRDLACSIAARWIRTNLTYYQHTGLLLTFP</sequence>
<dbReference type="Proteomes" id="UP000494363">
    <property type="component" value="Unassembled WGS sequence"/>
</dbReference>
<dbReference type="PRINTS" id="PR00744">
    <property type="entry name" value="GLHYDRLASE37"/>
</dbReference>
<dbReference type="InterPro" id="IPR008928">
    <property type="entry name" value="6-hairpin_glycosidase_sf"/>
</dbReference>
<keyword evidence="2 3" id="KW-0326">Glycosidase</keyword>
<dbReference type="EC" id="3.2.1.28" evidence="3"/>
<dbReference type="NCBIfam" id="NF009773">
    <property type="entry name" value="PRK13270.1"/>
    <property type="match status" value="1"/>
</dbReference>
<gene>
    <name evidence="3" type="primary">treF</name>
    <name evidence="3" type="ORF">LMG29542_07562</name>
</gene>
<evidence type="ECO:0000313" key="4">
    <source>
        <dbReference type="Proteomes" id="UP000494363"/>
    </source>
</evidence>